<evidence type="ECO:0000313" key="3">
    <source>
        <dbReference type="EMBL" id="KKU61475.1"/>
    </source>
</evidence>
<dbReference type="Pfam" id="PF13810">
    <property type="entry name" value="DUF4185"/>
    <property type="match status" value="1"/>
</dbReference>
<reference evidence="3 4" key="1">
    <citation type="journal article" date="2015" name="Nature">
        <title>rRNA introns, odd ribosomes, and small enigmatic genomes across a large radiation of phyla.</title>
        <authorList>
            <person name="Brown C.T."/>
            <person name="Hug L.A."/>
            <person name="Thomas B.C."/>
            <person name="Sharon I."/>
            <person name="Castelle C.J."/>
            <person name="Singh A."/>
            <person name="Wilkins M.J."/>
            <person name="Williams K.H."/>
            <person name="Banfield J.F."/>
        </authorList>
    </citation>
    <scope>NUCLEOTIDE SEQUENCE [LARGE SCALE GENOMIC DNA]</scope>
</reference>
<accession>A0A0G1UUT4</accession>
<protein>
    <recommendedName>
        <fullName evidence="2">DUF4185 domain-containing protein</fullName>
    </recommendedName>
</protein>
<sequence length="553" mass="61785">MAKYKSFLLFLASFLVLGPVSVFLSRPEPAIYQAIPGATAAEAFTTQQICQLTGVNNTNVTNVKGTDLGISFSHKDKLYFIFGDTNLSQDQPKSDLANILAFTRDTDPEDCLKLSFITAQNLYKNPADFFARESVIQAEEEKSSNQDIDKLIFDNYSFYYQWSRTQEVSVLTGELNRKFKKILTFYQNQGPDQLAAYYAKTAVRFNLLGFAFQNPDDPATRARDYLDYQAHYLWAKDTATQFEAIYQETVARSNHIFDLLANKKVKQAIPSKTFAAEVTLIPTGAISDDNKIFAFYQSVKSWGEPGYWQANFSGVAVSENDGASFTRHDNLFGSDSNFIQIYPVKPPSSEYIYLFGLPAGRTGFAKLARVAGDLTDSSAYQFCQLTDSNDCLWINQEQNASFIISFHPVGEISVVFNPYLSLWQASYLNPQAAQLVLTTAKNLWGPWSPPQTLLDCQSNLPTCYGAFSHQNLMVGNGQGFYFTTSTFNPYNVHLFRADLPLPTPIPNPSPTPTPSPTPYLSPTPTPTPSPSSSNCQQICQQTPNPTLCLRYCR</sequence>
<name>A0A0G1UUT4_9BACT</name>
<dbReference type="SUPFAM" id="SSF75005">
    <property type="entry name" value="Arabinanase/levansucrase/invertase"/>
    <property type="match status" value="1"/>
</dbReference>
<feature type="region of interest" description="Disordered" evidence="1">
    <location>
        <begin position="503"/>
        <end position="536"/>
    </location>
</feature>
<feature type="compositionally biased region" description="Pro residues" evidence="1">
    <location>
        <begin position="503"/>
        <end position="529"/>
    </location>
</feature>
<dbReference type="EMBL" id="LCNT01000003">
    <property type="protein sequence ID" value="KKU61475.1"/>
    <property type="molecule type" value="Genomic_DNA"/>
</dbReference>
<dbReference type="InterPro" id="IPR025442">
    <property type="entry name" value="DUF4185"/>
</dbReference>
<proteinExistence type="predicted"/>
<comment type="caution">
    <text evidence="3">The sequence shown here is derived from an EMBL/GenBank/DDBJ whole genome shotgun (WGS) entry which is preliminary data.</text>
</comment>
<dbReference type="InterPro" id="IPR023296">
    <property type="entry name" value="Glyco_hydro_beta-prop_sf"/>
</dbReference>
<gene>
    <name evidence="3" type="ORF">UX85_C0003G0134</name>
</gene>
<evidence type="ECO:0000313" key="4">
    <source>
        <dbReference type="Proteomes" id="UP000033860"/>
    </source>
</evidence>
<evidence type="ECO:0000256" key="1">
    <source>
        <dbReference type="SAM" id="MobiDB-lite"/>
    </source>
</evidence>
<feature type="domain" description="DUF4185" evidence="2">
    <location>
        <begin position="261"/>
        <end position="496"/>
    </location>
</feature>
<dbReference type="Proteomes" id="UP000033860">
    <property type="component" value="Unassembled WGS sequence"/>
</dbReference>
<organism evidence="3 4">
    <name type="scientific">Candidatus Beckwithbacteria bacterium GW2011_GWB1_47_15</name>
    <dbReference type="NCBI Taxonomy" id="1618371"/>
    <lineage>
        <taxon>Bacteria</taxon>
        <taxon>Candidatus Beckwithiibacteriota</taxon>
    </lineage>
</organism>
<evidence type="ECO:0000259" key="2">
    <source>
        <dbReference type="Pfam" id="PF13810"/>
    </source>
</evidence>
<dbReference type="AlphaFoldDB" id="A0A0G1UUT4"/>